<dbReference type="Proteomes" id="UP000323337">
    <property type="component" value="Unassembled WGS sequence"/>
</dbReference>
<evidence type="ECO:0000313" key="14">
    <source>
        <dbReference type="Proteomes" id="UP000323337"/>
    </source>
</evidence>
<dbReference type="InterPro" id="IPR014314">
    <property type="entry name" value="Succ_DH_cytb556"/>
</dbReference>
<evidence type="ECO:0000256" key="4">
    <source>
        <dbReference type="ARBA" id="ARBA00022617"/>
    </source>
</evidence>
<keyword evidence="7 12" id="KW-1133">Transmembrane helix</keyword>
<feature type="transmembrane region" description="Helical" evidence="12">
    <location>
        <begin position="97"/>
        <end position="116"/>
    </location>
</feature>
<evidence type="ECO:0000256" key="12">
    <source>
        <dbReference type="SAM" id="Phobius"/>
    </source>
</evidence>
<dbReference type="PANTHER" id="PTHR41910:SF1">
    <property type="entry name" value="SUCCINATE DEHYDROGENASE HYDROPHOBIC MEMBRANE ANCHOR SUBUNIT"/>
    <property type="match status" value="1"/>
</dbReference>
<dbReference type="EMBL" id="VSIV01000124">
    <property type="protein sequence ID" value="TYB33648.1"/>
    <property type="molecule type" value="Genomic_DNA"/>
</dbReference>
<keyword evidence="5 12" id="KW-0812">Transmembrane</keyword>
<evidence type="ECO:0000256" key="3">
    <source>
        <dbReference type="ARBA" id="ARBA00020076"/>
    </source>
</evidence>
<dbReference type="GO" id="GO:0046872">
    <property type="term" value="F:metal ion binding"/>
    <property type="evidence" value="ECO:0007669"/>
    <property type="project" value="UniProtKB-KW"/>
</dbReference>
<organism evidence="13 14">
    <name type="scientific">Flexistipes sinusarabici</name>
    <dbReference type="NCBI Taxonomy" id="2352"/>
    <lineage>
        <taxon>Bacteria</taxon>
        <taxon>Pseudomonadati</taxon>
        <taxon>Deferribacterota</taxon>
        <taxon>Deferribacteres</taxon>
        <taxon>Deferribacterales</taxon>
        <taxon>Flexistipitaceae</taxon>
        <taxon>Flexistipes</taxon>
    </lineage>
</organism>
<protein>
    <recommendedName>
        <fullName evidence="3">Succinate dehydrogenase cytochrome b556 subunit</fullName>
    </recommendedName>
</protein>
<evidence type="ECO:0000256" key="7">
    <source>
        <dbReference type="ARBA" id="ARBA00022989"/>
    </source>
</evidence>
<keyword evidence="6 11" id="KW-0479">Metal-binding</keyword>
<name>A0A5D0MQH5_FLESI</name>
<dbReference type="AlphaFoldDB" id="A0A5D0MQH5"/>
<dbReference type="RefSeq" id="WP_303700917.1">
    <property type="nucleotide sequence ID" value="NZ_VSIV01000124.1"/>
</dbReference>
<dbReference type="InterPro" id="IPR034804">
    <property type="entry name" value="SQR/QFR_C/D"/>
</dbReference>
<gene>
    <name evidence="13" type="ORF">FXF49_05525</name>
</gene>
<proteinExistence type="inferred from homology"/>
<dbReference type="Pfam" id="PF01127">
    <property type="entry name" value="Sdh_cyt"/>
    <property type="match status" value="1"/>
</dbReference>
<keyword evidence="8 11" id="KW-0408">Iron</keyword>
<feature type="transmembrane region" description="Helical" evidence="12">
    <location>
        <begin position="21"/>
        <end position="43"/>
    </location>
</feature>
<comment type="similarity">
    <text evidence="2">Belongs to the cytochrome b560 family.</text>
</comment>
<keyword evidence="9 12" id="KW-0472">Membrane</keyword>
<evidence type="ECO:0000313" key="13">
    <source>
        <dbReference type="EMBL" id="TYB33648.1"/>
    </source>
</evidence>
<dbReference type="PANTHER" id="PTHR41910">
    <property type="entry name" value="SUCCINATE DEHYDROGENASE 2 MEMBRANE SUBUNIT SDHC"/>
    <property type="match status" value="1"/>
</dbReference>
<evidence type="ECO:0000256" key="1">
    <source>
        <dbReference type="ARBA" id="ARBA00004370"/>
    </source>
</evidence>
<dbReference type="PIRSF" id="PIRSF000178">
    <property type="entry name" value="SDH_cyt_b560"/>
    <property type="match status" value="1"/>
</dbReference>
<evidence type="ECO:0000256" key="11">
    <source>
        <dbReference type="PIRSR" id="PIRSR000178-1"/>
    </source>
</evidence>
<dbReference type="GO" id="GO:0009055">
    <property type="term" value="F:electron transfer activity"/>
    <property type="evidence" value="ECO:0007669"/>
    <property type="project" value="InterPro"/>
</dbReference>
<dbReference type="GO" id="GO:0006099">
    <property type="term" value="P:tricarboxylic acid cycle"/>
    <property type="evidence" value="ECO:0007669"/>
    <property type="project" value="InterPro"/>
</dbReference>
<comment type="subcellular location">
    <subcellularLocation>
        <location evidence="1">Membrane</location>
    </subcellularLocation>
</comment>
<reference evidence="13 14" key="1">
    <citation type="submission" date="2019-08" db="EMBL/GenBank/DDBJ databases">
        <title>Genomic characterization of a novel candidate phylum (ARYD3) from a high temperature, high salinity tertiary oil reservoir in north central Oklahoma, USA.</title>
        <authorList>
            <person name="Youssef N.H."/>
            <person name="Yadav A."/>
            <person name="Elshahed M.S."/>
        </authorList>
    </citation>
    <scope>NUCLEOTIDE SEQUENCE [LARGE SCALE GENOMIC DNA]</scope>
    <source>
        <strain evidence="13">ARYD1</strain>
    </source>
</reference>
<feature type="transmembrane region" description="Helical" evidence="12">
    <location>
        <begin position="63"/>
        <end position="85"/>
    </location>
</feature>
<evidence type="ECO:0000256" key="5">
    <source>
        <dbReference type="ARBA" id="ARBA00022692"/>
    </source>
</evidence>
<evidence type="ECO:0000256" key="8">
    <source>
        <dbReference type="ARBA" id="ARBA00023004"/>
    </source>
</evidence>
<evidence type="ECO:0000256" key="10">
    <source>
        <dbReference type="ARBA" id="ARBA00025912"/>
    </source>
</evidence>
<dbReference type="GO" id="GO:0016020">
    <property type="term" value="C:membrane"/>
    <property type="evidence" value="ECO:0007669"/>
    <property type="project" value="UniProtKB-SubCell"/>
</dbReference>
<evidence type="ECO:0000256" key="2">
    <source>
        <dbReference type="ARBA" id="ARBA00007244"/>
    </source>
</evidence>
<dbReference type="InterPro" id="IPR000701">
    <property type="entry name" value="SuccDH_FuR_B_TM-su"/>
</dbReference>
<sequence length="117" mass="13119">MPRRDLVTYPKKVSYRKHTGMVAWLLHRITGVIIGLYLIFHILAKSGVTGWFTSLTANPVARILVLIFFAYHAFNGFRIVLIDFSSGAEEGVFSKQFMVVIFLTVVVSILGAIPIFS</sequence>
<comment type="subunit">
    <text evidence="10">Part of an enzyme complex containing four subunits: a flavoprotein, an iron-sulfur protein, plus two membrane-anchoring proteins, SdhC and SdhD. The complex can form homotrimers.</text>
</comment>
<accession>A0A5D0MQH5</accession>
<comment type="caution">
    <text evidence="13">The sequence shown here is derived from an EMBL/GenBank/DDBJ whole genome shotgun (WGS) entry which is preliminary data.</text>
</comment>
<evidence type="ECO:0000256" key="9">
    <source>
        <dbReference type="ARBA" id="ARBA00023136"/>
    </source>
</evidence>
<dbReference type="InterPro" id="IPR039023">
    <property type="entry name" value="SdhC_prok"/>
</dbReference>
<keyword evidence="4 11" id="KW-0349">Heme</keyword>
<dbReference type="Gene3D" id="1.20.1300.10">
    <property type="entry name" value="Fumarate reductase/succinate dehydrogenase, transmembrane subunit"/>
    <property type="match status" value="1"/>
</dbReference>
<comment type="cofactor">
    <cofactor evidence="11">
        <name>heme</name>
        <dbReference type="ChEBI" id="CHEBI:30413"/>
    </cofactor>
    <text evidence="11">The heme is bound between the two transmembrane subunits.</text>
</comment>
<feature type="binding site" description="axial binding residue" evidence="11">
    <location>
        <position position="72"/>
    </location>
    <ligand>
        <name>heme</name>
        <dbReference type="ChEBI" id="CHEBI:30413"/>
        <note>ligand shared with second transmembrane subunit</note>
    </ligand>
    <ligandPart>
        <name>Fe</name>
        <dbReference type="ChEBI" id="CHEBI:18248"/>
    </ligandPart>
</feature>
<evidence type="ECO:0000256" key="6">
    <source>
        <dbReference type="ARBA" id="ARBA00022723"/>
    </source>
</evidence>
<dbReference type="SUPFAM" id="SSF81343">
    <property type="entry name" value="Fumarate reductase respiratory complex transmembrane subunits"/>
    <property type="match status" value="1"/>
</dbReference>